<feature type="transmembrane region" description="Helical" evidence="6">
    <location>
        <begin position="579"/>
        <end position="600"/>
    </location>
</feature>
<evidence type="ECO:0000256" key="2">
    <source>
        <dbReference type="ARBA" id="ARBA00005982"/>
    </source>
</evidence>
<dbReference type="AlphaFoldDB" id="A0A176WGA5"/>
<feature type="transmembrane region" description="Helical" evidence="6">
    <location>
        <begin position="89"/>
        <end position="107"/>
    </location>
</feature>
<protein>
    <recommendedName>
        <fullName evidence="9">Major facilitator superfamily (MFS) profile domain-containing protein</fullName>
    </recommendedName>
</protein>
<keyword evidence="3 6" id="KW-0812">Transmembrane</keyword>
<dbReference type="EMBL" id="LVLJ01000884">
    <property type="protein sequence ID" value="OAE32157.1"/>
    <property type="molecule type" value="Genomic_DNA"/>
</dbReference>
<comment type="similarity">
    <text evidence="2">Belongs to the major facilitator superfamily. Proton-dependent oligopeptide transporter (POT/PTR) (TC 2.A.17) family.</text>
</comment>
<feature type="transmembrane region" description="Helical" evidence="6">
    <location>
        <begin position="207"/>
        <end position="226"/>
    </location>
</feature>
<keyword evidence="4 6" id="KW-1133">Transmembrane helix</keyword>
<feature type="transmembrane region" description="Helical" evidence="6">
    <location>
        <begin position="164"/>
        <end position="186"/>
    </location>
</feature>
<evidence type="ECO:0000256" key="3">
    <source>
        <dbReference type="ARBA" id="ARBA00022692"/>
    </source>
</evidence>
<dbReference type="Pfam" id="PF00854">
    <property type="entry name" value="PTR2"/>
    <property type="match status" value="1"/>
</dbReference>
<gene>
    <name evidence="7" type="ORF">AXG93_2912s1470</name>
</gene>
<evidence type="ECO:0000313" key="7">
    <source>
        <dbReference type="EMBL" id="OAE32157.1"/>
    </source>
</evidence>
<feature type="transmembrane region" description="Helical" evidence="6">
    <location>
        <begin position="450"/>
        <end position="470"/>
    </location>
</feature>
<organism evidence="7 8">
    <name type="scientific">Marchantia polymorpha subsp. ruderalis</name>
    <dbReference type="NCBI Taxonomy" id="1480154"/>
    <lineage>
        <taxon>Eukaryota</taxon>
        <taxon>Viridiplantae</taxon>
        <taxon>Streptophyta</taxon>
        <taxon>Embryophyta</taxon>
        <taxon>Marchantiophyta</taxon>
        <taxon>Marchantiopsida</taxon>
        <taxon>Marchantiidae</taxon>
        <taxon>Marchantiales</taxon>
        <taxon>Marchantiaceae</taxon>
        <taxon>Marchantia</taxon>
    </lineage>
</organism>
<feature type="transmembrane region" description="Helical" evidence="6">
    <location>
        <begin position="406"/>
        <end position="429"/>
    </location>
</feature>
<name>A0A176WGA5_MARPO</name>
<dbReference type="GO" id="GO:0016020">
    <property type="term" value="C:membrane"/>
    <property type="evidence" value="ECO:0007669"/>
    <property type="project" value="UniProtKB-SubCell"/>
</dbReference>
<feature type="transmembrane region" description="Helical" evidence="6">
    <location>
        <begin position="533"/>
        <end position="554"/>
    </location>
</feature>
<dbReference type="Gene3D" id="1.20.1250.20">
    <property type="entry name" value="MFS general substrate transporter like domains"/>
    <property type="match status" value="1"/>
</dbReference>
<evidence type="ECO:0000313" key="8">
    <source>
        <dbReference type="Proteomes" id="UP000077202"/>
    </source>
</evidence>
<dbReference type="PROSITE" id="PS01022">
    <property type="entry name" value="PTR2_1"/>
    <property type="match status" value="1"/>
</dbReference>
<dbReference type="SUPFAM" id="SSF103473">
    <property type="entry name" value="MFS general substrate transporter"/>
    <property type="match status" value="1"/>
</dbReference>
<feature type="transmembrane region" description="Helical" evidence="6">
    <location>
        <begin position="502"/>
        <end position="521"/>
    </location>
</feature>
<dbReference type="InterPro" id="IPR000109">
    <property type="entry name" value="POT_fam"/>
</dbReference>
<dbReference type="GO" id="GO:0022857">
    <property type="term" value="F:transmembrane transporter activity"/>
    <property type="evidence" value="ECO:0007669"/>
    <property type="project" value="InterPro"/>
</dbReference>
<dbReference type="Proteomes" id="UP000077202">
    <property type="component" value="Unassembled WGS sequence"/>
</dbReference>
<evidence type="ECO:0000256" key="1">
    <source>
        <dbReference type="ARBA" id="ARBA00004141"/>
    </source>
</evidence>
<sequence length="631" mass="69690">MKFWRESSSLAPVDSAGDETALERYTQNDTVDCEGRPANKATTGGWRCTPFIFGAEFAEKTAAFGAQFNMVNYLVGVKFLAKAYSANMVTNYLGTGYLMTLVGGIVADSFLGRFWTIFAAGTIQMMGFVVLMLTAFLPSLNNQYCEDDLKKDCRAAHGSSLSTIYVGLYLIAIGTGGIKACVSAFGADQFDSEDPREAKSLPHYFNVFFGSVEMGSLFASTLVIWIQEYKGWKWGYAILAIVMGAALVLLVSARRLFRYRVPRGSPFTPVARVFITALRNRKLPTPTDQSHLYTGPEEKAPQGVIRTSNLKSSVNKKSMKSKKSMFNVYLARFLEKAAVLREGEVATGEEPNPWRVANLQDVEDTKMLLRLLPILFSSFFYWTCSVQFSTFTVYQVATMDRRLGTMVVPSGTVGGVFLTVSILLTIIFYDRVIMRLIKRFTGNGQGISPLRKIGIGVITPAFAMMTAALIEMKRLRVVQDEHAEDSPATPLPMSMFWLVPQYLIIGSGQAFIYVGSLEFFYNESPRTMQSLGTALVSCTMSIGVFTSSAIVSTVNRATRHNHDGQWLGNNLNRSHLDRFYWVLGGLSLINVMFFLLAAWWHESVTRAFSSSAVAADPDASPPSAAPSAHQA</sequence>
<accession>A0A176WGA5</accession>
<dbReference type="PANTHER" id="PTHR11654">
    <property type="entry name" value="OLIGOPEPTIDE TRANSPORTER-RELATED"/>
    <property type="match status" value="1"/>
</dbReference>
<comment type="subcellular location">
    <subcellularLocation>
        <location evidence="1">Membrane</location>
        <topology evidence="1">Multi-pass membrane protein</topology>
    </subcellularLocation>
</comment>
<comment type="caution">
    <text evidence="7">The sequence shown here is derived from an EMBL/GenBank/DDBJ whole genome shotgun (WGS) entry which is preliminary data.</text>
</comment>
<dbReference type="GO" id="GO:0006857">
    <property type="term" value="P:oligopeptide transport"/>
    <property type="evidence" value="ECO:0007669"/>
    <property type="project" value="InterPro"/>
</dbReference>
<evidence type="ECO:0008006" key="9">
    <source>
        <dbReference type="Google" id="ProtNLM"/>
    </source>
</evidence>
<feature type="transmembrane region" description="Helical" evidence="6">
    <location>
        <begin position="114"/>
        <end position="137"/>
    </location>
</feature>
<dbReference type="InterPro" id="IPR036259">
    <property type="entry name" value="MFS_trans_sf"/>
</dbReference>
<reference evidence="7" key="1">
    <citation type="submission" date="2016-03" db="EMBL/GenBank/DDBJ databases">
        <title>Mechanisms controlling the formation of the plant cell surface in tip-growing cells are functionally conserved among land plants.</title>
        <authorList>
            <person name="Honkanen S."/>
            <person name="Jones V.A."/>
            <person name="Morieri G."/>
            <person name="Champion C."/>
            <person name="Hetherington A.J."/>
            <person name="Kelly S."/>
            <person name="Saint-Marcoux D."/>
            <person name="Proust H."/>
            <person name="Prescott H."/>
            <person name="Dolan L."/>
        </authorList>
    </citation>
    <scope>NUCLEOTIDE SEQUENCE [LARGE SCALE GENOMIC DNA]</scope>
    <source>
        <tissue evidence="7">Whole gametophyte</tissue>
    </source>
</reference>
<feature type="transmembrane region" description="Helical" evidence="6">
    <location>
        <begin position="232"/>
        <end position="253"/>
    </location>
</feature>
<keyword evidence="8" id="KW-1185">Reference proteome</keyword>
<keyword evidence="5 6" id="KW-0472">Membrane</keyword>
<proteinExistence type="inferred from homology"/>
<evidence type="ECO:0000256" key="6">
    <source>
        <dbReference type="SAM" id="Phobius"/>
    </source>
</evidence>
<evidence type="ECO:0000256" key="4">
    <source>
        <dbReference type="ARBA" id="ARBA00022989"/>
    </source>
</evidence>
<dbReference type="InterPro" id="IPR018456">
    <property type="entry name" value="PTR2_symporter_CS"/>
</dbReference>
<evidence type="ECO:0000256" key="5">
    <source>
        <dbReference type="ARBA" id="ARBA00023136"/>
    </source>
</evidence>
<feature type="transmembrane region" description="Helical" evidence="6">
    <location>
        <begin position="371"/>
        <end position="394"/>
    </location>
</feature>